<dbReference type="InterPro" id="IPR036866">
    <property type="entry name" value="RibonucZ/Hydroxyglut_hydro"/>
</dbReference>
<comment type="caution">
    <text evidence="6">The sequence shown here is derived from an EMBL/GenBank/DDBJ whole genome shotgun (WGS) entry which is preliminary data.</text>
</comment>
<protein>
    <recommendedName>
        <fullName evidence="5">Metallo-beta-lactamase domain-containing protein</fullName>
    </recommendedName>
</protein>
<gene>
    <name evidence="6" type="ORF">DL762_000846</name>
</gene>
<evidence type="ECO:0000256" key="2">
    <source>
        <dbReference type="ARBA" id="ARBA00022801"/>
    </source>
</evidence>
<dbReference type="PANTHER" id="PTHR23240:SF8">
    <property type="entry name" value="PROTEIN ARTEMIS"/>
    <property type="match status" value="1"/>
</dbReference>
<keyword evidence="7" id="KW-1185">Reference proteome</keyword>
<dbReference type="EMBL" id="QJNS01000014">
    <property type="protein sequence ID" value="RYO93891.1"/>
    <property type="molecule type" value="Genomic_DNA"/>
</dbReference>
<feature type="region of interest" description="Disordered" evidence="4">
    <location>
        <begin position="524"/>
        <end position="579"/>
    </location>
</feature>
<sequence>MSTFMGSVREFPDIRIDYFCELDQRPPPACFLSHVHSDHLRGLDTLKSPFVYCSPATREILLRLEKIPSRLNYAQGITEKRNPTYKELEKIVKPLPLETPVVLELKPGLNIQVTLLDANHCVGAVMFLVEGDGKAVLYTGDIRSESWWVNTIARNPCTVEYSSGLRSLDCIYLDTSVLDDYHIQTKAEGLRELLEKVAQYPDDTIFHFQAWTYGYEEVWIALAKALMSKVHVDDYKLRIYKSLIPATKSTDDRFPVLTHLAKEAPYLVGFTRGNNQQEGCLTRNEDARIHSCEKGTACSVMANIHNKPVVWIKPIVAHLKDGRDVVEVGIGGGGDDLVEKSDQQDLTPGEIKQLVKTNVPKLLQVSFASYLLNGGGEPGNADLAFTASVHSIPVNVVDVLRCLSRADKDLPDILDEPAVKKLPEGLPNRIVFPYARHSSLPELRHLVRTFKPKDVWPCTFDFPSWERRGITIRDLFGDCCSGDTFAHDVLTENMRESLGRGGGNSNDSNDTRRTLSSLPVASSLVQISTDSSEPEGSVVNSKTRDATSCDTHHEPVEEDVSQPEQKLAKKKTPQGPQWPMKRTYEEFRECQEDLISTDEPDLQGDSQASELSAHTRETRLSAFRAAEAMMNGGEWSPIGLISTTDHHTVPEKELGDP</sequence>
<dbReference type="Gene3D" id="3.60.15.10">
    <property type="entry name" value="Ribonuclease Z/Hydroxyacylglutathione hydrolase-like"/>
    <property type="match status" value="1"/>
</dbReference>
<feature type="domain" description="Metallo-beta-lactamase" evidence="5">
    <location>
        <begin position="25"/>
        <end position="143"/>
    </location>
</feature>
<evidence type="ECO:0000256" key="3">
    <source>
        <dbReference type="ARBA" id="ARBA00022839"/>
    </source>
</evidence>
<keyword evidence="3" id="KW-0269">Exonuclease</keyword>
<keyword evidence="1" id="KW-0540">Nuclease</keyword>
<organism evidence="6 7">
    <name type="scientific">Monosporascus cannonballus</name>
    <dbReference type="NCBI Taxonomy" id="155416"/>
    <lineage>
        <taxon>Eukaryota</taxon>
        <taxon>Fungi</taxon>
        <taxon>Dikarya</taxon>
        <taxon>Ascomycota</taxon>
        <taxon>Pezizomycotina</taxon>
        <taxon>Sordariomycetes</taxon>
        <taxon>Xylariomycetidae</taxon>
        <taxon>Xylariales</taxon>
        <taxon>Xylariales incertae sedis</taxon>
        <taxon>Monosporascus</taxon>
    </lineage>
</organism>
<dbReference type="InterPro" id="IPR001279">
    <property type="entry name" value="Metallo-B-lactamas"/>
</dbReference>
<reference evidence="6 7" key="1">
    <citation type="submission" date="2018-06" db="EMBL/GenBank/DDBJ databases">
        <title>Complete Genomes of Monosporascus.</title>
        <authorList>
            <person name="Robinson A.J."/>
            <person name="Natvig D.O."/>
        </authorList>
    </citation>
    <scope>NUCLEOTIDE SEQUENCE [LARGE SCALE GENOMIC DNA]</scope>
    <source>
        <strain evidence="6 7">CBS 609.92</strain>
    </source>
</reference>
<feature type="region of interest" description="Disordered" evidence="4">
    <location>
        <begin position="634"/>
        <end position="657"/>
    </location>
</feature>
<keyword evidence="2" id="KW-0378">Hydrolase</keyword>
<evidence type="ECO:0000256" key="4">
    <source>
        <dbReference type="SAM" id="MobiDB-lite"/>
    </source>
</evidence>
<feature type="compositionally biased region" description="Basic and acidic residues" evidence="4">
    <location>
        <begin position="542"/>
        <end position="555"/>
    </location>
</feature>
<name>A0ABY0HI07_9PEZI</name>
<dbReference type="PANTHER" id="PTHR23240">
    <property type="entry name" value="DNA CROSS-LINK REPAIR PROTEIN PSO2/SNM1-RELATED"/>
    <property type="match status" value="1"/>
</dbReference>
<dbReference type="Proteomes" id="UP000294003">
    <property type="component" value="Unassembled WGS sequence"/>
</dbReference>
<proteinExistence type="predicted"/>
<accession>A0ABY0HI07</accession>
<dbReference type="SUPFAM" id="SSF56281">
    <property type="entry name" value="Metallo-hydrolase/oxidoreductase"/>
    <property type="match status" value="1"/>
</dbReference>
<feature type="compositionally biased region" description="Basic and acidic residues" evidence="4">
    <location>
        <begin position="644"/>
        <end position="657"/>
    </location>
</feature>
<evidence type="ECO:0000313" key="6">
    <source>
        <dbReference type="EMBL" id="RYO93891.1"/>
    </source>
</evidence>
<evidence type="ECO:0000313" key="7">
    <source>
        <dbReference type="Proteomes" id="UP000294003"/>
    </source>
</evidence>
<evidence type="ECO:0000259" key="5">
    <source>
        <dbReference type="Pfam" id="PF12706"/>
    </source>
</evidence>
<dbReference type="Pfam" id="PF12706">
    <property type="entry name" value="Lactamase_B_2"/>
    <property type="match status" value="1"/>
</dbReference>
<evidence type="ECO:0000256" key="1">
    <source>
        <dbReference type="ARBA" id="ARBA00022722"/>
    </source>
</evidence>